<accession>A0A7R8YTT8</accession>
<evidence type="ECO:0000313" key="3">
    <source>
        <dbReference type="Proteomes" id="UP000594454"/>
    </source>
</evidence>
<keyword evidence="1" id="KW-1133">Transmembrane helix</keyword>
<dbReference type="PANTHER" id="PTHR47113">
    <property type="entry name" value="LD09343P"/>
    <property type="match status" value="1"/>
</dbReference>
<reference evidence="2 3" key="1">
    <citation type="submission" date="2020-11" db="EMBL/GenBank/DDBJ databases">
        <authorList>
            <person name="Wallbank WR R."/>
            <person name="Pardo Diaz C."/>
            <person name="Kozak K."/>
            <person name="Martin S."/>
            <person name="Jiggins C."/>
            <person name="Moest M."/>
            <person name="Warren A I."/>
            <person name="Generalovic N T."/>
            <person name="Byers J.R.P. K."/>
            <person name="Montejo-Kovacevich G."/>
            <person name="Yen C E."/>
        </authorList>
    </citation>
    <scope>NUCLEOTIDE SEQUENCE [LARGE SCALE GENOMIC DNA]</scope>
</reference>
<keyword evidence="1" id="KW-0472">Membrane</keyword>
<dbReference type="OrthoDB" id="202825at2759"/>
<dbReference type="SUPFAM" id="SSF56059">
    <property type="entry name" value="Glutathione synthetase ATP-binding domain-like"/>
    <property type="match status" value="1"/>
</dbReference>
<gene>
    <name evidence="2" type="ORF">HERILL_LOCUS7632</name>
</gene>
<dbReference type="Pfam" id="PF03133">
    <property type="entry name" value="TTL"/>
    <property type="match status" value="1"/>
</dbReference>
<dbReference type="Gene3D" id="3.30.470.20">
    <property type="entry name" value="ATP-grasp fold, B domain"/>
    <property type="match status" value="1"/>
</dbReference>
<dbReference type="AlphaFoldDB" id="A0A7R8YTT8"/>
<keyword evidence="1" id="KW-0812">Transmembrane</keyword>
<dbReference type="EMBL" id="LR899011">
    <property type="protein sequence ID" value="CAD7084754.1"/>
    <property type="molecule type" value="Genomic_DNA"/>
</dbReference>
<name>A0A7R8YTT8_HERIL</name>
<dbReference type="PROSITE" id="PS51221">
    <property type="entry name" value="TTL"/>
    <property type="match status" value="1"/>
</dbReference>
<dbReference type="Proteomes" id="UP000594454">
    <property type="component" value="Chromosome 3"/>
</dbReference>
<dbReference type="PANTHER" id="PTHR47113:SF1">
    <property type="entry name" value="LD09343P"/>
    <property type="match status" value="1"/>
</dbReference>
<keyword evidence="3" id="KW-1185">Reference proteome</keyword>
<feature type="transmembrane region" description="Helical" evidence="1">
    <location>
        <begin position="37"/>
        <end position="54"/>
    </location>
</feature>
<evidence type="ECO:0000256" key="1">
    <source>
        <dbReference type="SAM" id="Phobius"/>
    </source>
</evidence>
<proteinExistence type="predicted"/>
<evidence type="ECO:0000313" key="2">
    <source>
        <dbReference type="EMBL" id="CAD7084754.1"/>
    </source>
</evidence>
<dbReference type="InterPro" id="IPR004344">
    <property type="entry name" value="TTL/TTLL_fam"/>
</dbReference>
<organism evidence="2 3">
    <name type="scientific">Hermetia illucens</name>
    <name type="common">Black soldier fly</name>
    <dbReference type="NCBI Taxonomy" id="343691"/>
    <lineage>
        <taxon>Eukaryota</taxon>
        <taxon>Metazoa</taxon>
        <taxon>Ecdysozoa</taxon>
        <taxon>Arthropoda</taxon>
        <taxon>Hexapoda</taxon>
        <taxon>Insecta</taxon>
        <taxon>Pterygota</taxon>
        <taxon>Neoptera</taxon>
        <taxon>Endopterygota</taxon>
        <taxon>Diptera</taxon>
        <taxon>Brachycera</taxon>
        <taxon>Stratiomyomorpha</taxon>
        <taxon>Stratiomyidae</taxon>
        <taxon>Hermetiinae</taxon>
        <taxon>Hermetia</taxon>
    </lineage>
</organism>
<protein>
    <submittedName>
        <fullName evidence="2">Uncharacterized protein</fullName>
    </submittedName>
</protein>
<dbReference type="InterPro" id="IPR053317">
    <property type="entry name" value="Tubulin_polyglutamylase"/>
</dbReference>
<dbReference type="InParanoid" id="A0A7R8YTT8"/>
<sequence>MTSVKAEKSATEQSNEDKTFQDATSQLFDLRTTKGQVLFLIVTVLISCCIQLLPKDTFPSFYTKFSPSSTLNPTTSNCSEATIPLESIKRPKYAIYGRSRSDEHLKHVHGVLQRLGLEQVAFDDEWDVLWAHDYPFRVHAPRMKNLKPHQKVNHFPGCGYITSKLELSTTNVPHVPKSFKLPLEKDKFLEYTKQHPAKLFVQKHNEHRHIYIKSVDEIDFNSNETFIQEFIHNPYLVDGYKFDIGVYVIITSVDPLRVYIYKGDVLFRYCPVKYHPFDAKNVDKYIVGDDYLPSWEVPSLSPYYNDLGFGMKDSFDAYVRSHNQDPDIIWKNVEEAILSIILEKEKHIVDILKNYKSKRNFFEMIRFDLVIDDKLNAYLMEANMSPNLSSAHFKMNTLLYEQVLYSLLNLIGIGSPVKRSSFKKRTNNVEEMISAEKNIVVHAEICAQSPCTESCSTVECKLCKPCLSDEDLDSLHSAFREHIHRVDTKRIFPVRIGKESDYDFDKATKDLTQSNKMMSYWFHGKCKMESSWCT</sequence>